<protein>
    <submittedName>
        <fullName evidence="1">Uncharacterized protein</fullName>
    </submittedName>
</protein>
<reference evidence="1" key="1">
    <citation type="submission" date="2019-03" db="EMBL/GenBank/DDBJ databases">
        <authorList>
            <person name="Mank J."/>
            <person name="Almeida P."/>
        </authorList>
    </citation>
    <scope>NUCLEOTIDE SEQUENCE</scope>
    <source>
        <strain evidence="1">78183</strain>
    </source>
</reference>
<dbReference type="EMBL" id="CAADRP010000824">
    <property type="protein sequence ID" value="VFU32654.1"/>
    <property type="molecule type" value="Genomic_DNA"/>
</dbReference>
<name>A0A6N2KVE6_SALVM</name>
<dbReference type="AlphaFoldDB" id="A0A6N2KVE6"/>
<organism evidence="1">
    <name type="scientific">Salix viminalis</name>
    <name type="common">Common osier</name>
    <name type="synonym">Basket willow</name>
    <dbReference type="NCBI Taxonomy" id="40686"/>
    <lineage>
        <taxon>Eukaryota</taxon>
        <taxon>Viridiplantae</taxon>
        <taxon>Streptophyta</taxon>
        <taxon>Embryophyta</taxon>
        <taxon>Tracheophyta</taxon>
        <taxon>Spermatophyta</taxon>
        <taxon>Magnoliopsida</taxon>
        <taxon>eudicotyledons</taxon>
        <taxon>Gunneridae</taxon>
        <taxon>Pentapetalae</taxon>
        <taxon>rosids</taxon>
        <taxon>fabids</taxon>
        <taxon>Malpighiales</taxon>
        <taxon>Salicaceae</taxon>
        <taxon>Saliceae</taxon>
        <taxon>Salix</taxon>
    </lineage>
</organism>
<proteinExistence type="predicted"/>
<gene>
    <name evidence="1" type="ORF">SVIM_LOCUS144588</name>
</gene>
<sequence length="135" mass="14946">MHARIPSLSDVLKEKEGDPVAMDVDLDSNDDAYLFKIWFVGKEIIERLSSRGQDSLHAKHGQMLQKKGPHRDQDIMLLRPLVEAGGGQAWEKSLGHGIWKMTARGEMRELDHGLTGCSVCVLCAGHAQSLSITEI</sequence>
<evidence type="ECO:0000313" key="1">
    <source>
        <dbReference type="EMBL" id="VFU32654.1"/>
    </source>
</evidence>
<accession>A0A6N2KVE6</accession>